<name>A0A835D053_TETSI</name>
<protein>
    <recommendedName>
        <fullName evidence="3">Sulfotransferase</fullName>
        <ecNumber evidence="3">2.8.2.-</ecNumber>
    </recommendedName>
</protein>
<dbReference type="InterPro" id="IPR000863">
    <property type="entry name" value="Sulfotransferase_dom"/>
</dbReference>
<organism evidence="5 6">
    <name type="scientific">Tetracentron sinense</name>
    <name type="common">Spur-leaf</name>
    <dbReference type="NCBI Taxonomy" id="13715"/>
    <lineage>
        <taxon>Eukaryota</taxon>
        <taxon>Viridiplantae</taxon>
        <taxon>Streptophyta</taxon>
        <taxon>Embryophyta</taxon>
        <taxon>Tracheophyta</taxon>
        <taxon>Spermatophyta</taxon>
        <taxon>Magnoliopsida</taxon>
        <taxon>Trochodendrales</taxon>
        <taxon>Trochodendraceae</taxon>
        <taxon>Tetracentron</taxon>
    </lineage>
</organism>
<comment type="caution">
    <text evidence="5">The sequence shown here is derived from an EMBL/GenBank/DDBJ whole genome shotgun (WGS) entry which is preliminary data.</text>
</comment>
<evidence type="ECO:0000256" key="3">
    <source>
        <dbReference type="RuleBase" id="RU361155"/>
    </source>
</evidence>
<keyword evidence="2 3" id="KW-0808">Transferase</keyword>
<evidence type="ECO:0000313" key="6">
    <source>
        <dbReference type="Proteomes" id="UP000655225"/>
    </source>
</evidence>
<evidence type="ECO:0000313" key="5">
    <source>
        <dbReference type="EMBL" id="KAF8378550.1"/>
    </source>
</evidence>
<dbReference type="OMA" id="HITAMKY"/>
<feature type="domain" description="Sulfotransferase" evidence="4">
    <location>
        <begin position="168"/>
        <end position="216"/>
    </location>
</feature>
<dbReference type="GO" id="GO:0008146">
    <property type="term" value="F:sulfotransferase activity"/>
    <property type="evidence" value="ECO:0007669"/>
    <property type="project" value="InterPro"/>
</dbReference>
<dbReference type="EMBL" id="JABCRI010000023">
    <property type="protein sequence ID" value="KAF8378550.1"/>
    <property type="molecule type" value="Genomic_DNA"/>
</dbReference>
<dbReference type="EC" id="2.8.2.-" evidence="3"/>
<dbReference type="Proteomes" id="UP000655225">
    <property type="component" value="Unassembled WGS sequence"/>
</dbReference>
<reference evidence="5 6" key="1">
    <citation type="submission" date="2020-04" db="EMBL/GenBank/DDBJ databases">
        <title>Plant Genome Project.</title>
        <authorList>
            <person name="Zhang R.-G."/>
        </authorList>
    </citation>
    <scope>NUCLEOTIDE SEQUENCE [LARGE SCALE GENOMIC DNA]</scope>
    <source>
        <strain evidence="5">YNK0</strain>
        <tissue evidence="5">Leaf</tissue>
    </source>
</reference>
<dbReference type="Gene3D" id="3.40.50.300">
    <property type="entry name" value="P-loop containing nucleotide triphosphate hydrolases"/>
    <property type="match status" value="2"/>
</dbReference>
<dbReference type="AlphaFoldDB" id="A0A835D053"/>
<evidence type="ECO:0000259" key="4">
    <source>
        <dbReference type="Pfam" id="PF00685"/>
    </source>
</evidence>
<dbReference type="PANTHER" id="PTHR11783">
    <property type="entry name" value="SULFOTRANSFERASE SULT"/>
    <property type="match status" value="1"/>
</dbReference>
<dbReference type="Pfam" id="PF00685">
    <property type="entry name" value="Sulfotransfer_1"/>
    <property type="match status" value="1"/>
</dbReference>
<keyword evidence="6" id="KW-1185">Reference proteome</keyword>
<dbReference type="InterPro" id="IPR027417">
    <property type="entry name" value="P-loop_NTPase"/>
</dbReference>
<accession>A0A835D053</accession>
<dbReference type="OrthoDB" id="205623at2759"/>
<dbReference type="SUPFAM" id="SSF52540">
    <property type="entry name" value="P-loop containing nucleoside triphosphate hydrolases"/>
    <property type="match status" value="1"/>
</dbReference>
<proteinExistence type="inferred from homology"/>
<evidence type="ECO:0000256" key="2">
    <source>
        <dbReference type="ARBA" id="ARBA00022679"/>
    </source>
</evidence>
<gene>
    <name evidence="5" type="ORF">HHK36_029893</name>
</gene>
<sequence length="254" mass="29364">MTTSMSHSISSATLSNSLDHLPREKWWGYDLHQWEGFWYLPPHIEGAIAARSHFKACTEDVVLASCIKTGTTWLKALIPSIMNLRTDVHAAGDDDNDPLIKNHPNVLMPSLELQLYSANLAPDLSLCHPPDYFELTCLTTHYPNPSRALTARLCTLLGIQRTCWFRWYWKESLKRSQKILFLKYEEMKKEPRAQLKRLASFLERPFVKEEDVDKVLWRLGNVGDWKNNFTTDMKERLNEITKTKLEGSGLDLDN</sequence>
<evidence type="ECO:0000256" key="1">
    <source>
        <dbReference type="ARBA" id="ARBA00005771"/>
    </source>
</evidence>
<comment type="similarity">
    <text evidence="1 3">Belongs to the sulfotransferase 1 family.</text>
</comment>